<dbReference type="PANTHER" id="PTHR13802">
    <property type="entry name" value="MUCIN 4-RELATED"/>
    <property type="match status" value="1"/>
</dbReference>
<keyword evidence="6" id="KW-1015">Disulfide bond</keyword>
<dbReference type="PROSITE" id="PS00010">
    <property type="entry name" value="ASX_HYDROXYL"/>
    <property type="match status" value="1"/>
</dbReference>
<comment type="subcellular location">
    <subcellularLocation>
        <location evidence="1">Membrane</location>
    </subcellularLocation>
</comment>
<dbReference type="SMART" id="SM00181">
    <property type="entry name" value="EGF"/>
    <property type="match status" value="4"/>
</dbReference>
<dbReference type="Pfam" id="PF23263">
    <property type="entry name" value="C8-3_MUC4"/>
    <property type="match status" value="1"/>
</dbReference>
<dbReference type="InterPro" id="IPR000742">
    <property type="entry name" value="EGF"/>
</dbReference>
<evidence type="ECO:0000259" key="9">
    <source>
        <dbReference type="PROSITE" id="PS50856"/>
    </source>
</evidence>
<organism evidence="11 12">
    <name type="scientific">Ranitomeya imitator</name>
    <name type="common">mimic poison frog</name>
    <dbReference type="NCBI Taxonomy" id="111125"/>
    <lineage>
        <taxon>Eukaryota</taxon>
        <taxon>Metazoa</taxon>
        <taxon>Chordata</taxon>
        <taxon>Craniata</taxon>
        <taxon>Vertebrata</taxon>
        <taxon>Euteleostomi</taxon>
        <taxon>Amphibia</taxon>
        <taxon>Batrachia</taxon>
        <taxon>Anura</taxon>
        <taxon>Neobatrachia</taxon>
        <taxon>Hyloidea</taxon>
        <taxon>Dendrobatidae</taxon>
        <taxon>Dendrobatinae</taxon>
        <taxon>Ranitomeya</taxon>
    </lineage>
</organism>
<dbReference type="Proteomes" id="UP001176940">
    <property type="component" value="Unassembled WGS sequence"/>
</dbReference>
<dbReference type="InterPro" id="IPR001881">
    <property type="entry name" value="EGF-like_Ca-bd_dom"/>
</dbReference>
<keyword evidence="3" id="KW-0812">Transmembrane</keyword>
<feature type="domain" description="VWFD" evidence="10">
    <location>
        <begin position="161"/>
        <end position="360"/>
    </location>
</feature>
<dbReference type="SMART" id="SM00216">
    <property type="entry name" value="VWD"/>
    <property type="match status" value="1"/>
</dbReference>
<feature type="domain" description="AMOP" evidence="9">
    <location>
        <begin position="1"/>
        <end position="149"/>
    </location>
</feature>
<feature type="domain" description="EGF-like" evidence="8">
    <location>
        <begin position="652"/>
        <end position="687"/>
    </location>
</feature>
<dbReference type="PROSITE" id="PS50856">
    <property type="entry name" value="AMOP"/>
    <property type="match status" value="1"/>
</dbReference>
<evidence type="ECO:0000259" key="10">
    <source>
        <dbReference type="PROSITE" id="PS51233"/>
    </source>
</evidence>
<evidence type="ECO:0000256" key="6">
    <source>
        <dbReference type="ARBA" id="ARBA00023157"/>
    </source>
</evidence>
<keyword evidence="5" id="KW-0472">Membrane</keyword>
<dbReference type="InterPro" id="IPR051495">
    <property type="entry name" value="Epithelial_Barrier/Signaling"/>
</dbReference>
<proteinExistence type="predicted"/>
<dbReference type="InterPro" id="IPR018097">
    <property type="entry name" value="EGF_Ca-bd_CS"/>
</dbReference>
<evidence type="ECO:0000259" key="8">
    <source>
        <dbReference type="PROSITE" id="PS50026"/>
    </source>
</evidence>
<dbReference type="Pfam" id="PF00094">
    <property type="entry name" value="VWD"/>
    <property type="match status" value="1"/>
</dbReference>
<evidence type="ECO:0000313" key="11">
    <source>
        <dbReference type="EMBL" id="CAJ0968692.1"/>
    </source>
</evidence>
<dbReference type="InterPro" id="IPR001846">
    <property type="entry name" value="VWF_type-D"/>
</dbReference>
<protein>
    <recommendedName>
        <fullName evidence="13">Mucin-like protein</fullName>
    </recommendedName>
</protein>
<dbReference type="PROSITE" id="PS51233">
    <property type="entry name" value="VWFD"/>
    <property type="match status" value="1"/>
</dbReference>
<dbReference type="InterPro" id="IPR049883">
    <property type="entry name" value="NOTCH1_EGF-like"/>
</dbReference>
<evidence type="ECO:0000256" key="1">
    <source>
        <dbReference type="ARBA" id="ARBA00004370"/>
    </source>
</evidence>
<comment type="caution">
    <text evidence="7">Lacks conserved residue(s) required for the propagation of feature annotation.</text>
</comment>
<evidence type="ECO:0000313" key="12">
    <source>
        <dbReference type="Proteomes" id="UP001176940"/>
    </source>
</evidence>
<feature type="non-terminal residue" evidence="11">
    <location>
        <position position="693"/>
    </location>
</feature>
<dbReference type="PROSITE" id="PS01187">
    <property type="entry name" value="EGF_CA"/>
    <property type="match status" value="1"/>
</dbReference>
<sequence length="693" mass="77640">MNSYPYWMYYTNPCPCSYWQAIFDPSYTPASRLYSYGFQQKNTGGYSYYDTYQSTFSSWYGGGTRCYYNYWGSLSYGEKERYLPTPWEYENSWLRWSNPYYYYTYYYNYFMSEMQTQRSQYKEQEVDPYNNCCLYSGSSYLCSLYRERRPYDFCFGYFPPRFGWLFGDPHISTLDGVKYTFNGLGEFILTNVKDENGTVIFRLQGRTARASNGTHETQATNFVGLAAIIQEETTIEWILQGSNSTIVKLNGTEFTLPDNSTYVSKITLEKTSKDKIQASFDGGISITVSANEGALSFVTMLDTIYKNKTEGLLGIFNDDKTDDLMAANGTKLEFNGVKLPNDSLIFEVGMTWKTSPSDSLFIYNETTGESWDTYNNNTFVPLFYDELLLMTDSEIIKKANETCQGNDECIFDVLSTGNKALGKATLDSENSANEQSRIMNNFPPNITGPTTIFTKLMEPITVNYMATDENNDTVIFSLETNSADINITDDGVLVWYPTSSTPVNATIVANDSKVFTAVSLTLVLCNCTNNGSCLYDSPTSLDNGATTFKVAGCNCSAAWTGMYCENDFNACAENKCYVNNTCKDAEAPNEGYTCGLCPQHLTGDGETCTDINECFLNISDCEQICINILGGYNCSCEAGYNVSEKNSSMCVDIDECTNGDNTCANNTDCTNLPGNYSCGCKSGYDGDPYILCT</sequence>
<dbReference type="PANTHER" id="PTHR13802:SF52">
    <property type="entry name" value="MUCIN-4"/>
    <property type="match status" value="1"/>
</dbReference>
<gene>
    <name evidence="11" type="ORF">RIMI_LOCUS23328904</name>
</gene>
<evidence type="ECO:0000256" key="4">
    <source>
        <dbReference type="ARBA" id="ARBA00022989"/>
    </source>
</evidence>
<reference evidence="11" key="1">
    <citation type="submission" date="2023-07" db="EMBL/GenBank/DDBJ databases">
        <authorList>
            <person name="Stuckert A."/>
        </authorList>
    </citation>
    <scope>NUCLEOTIDE SEQUENCE</scope>
</reference>
<evidence type="ECO:0000256" key="3">
    <source>
        <dbReference type="ARBA" id="ARBA00022692"/>
    </source>
</evidence>
<keyword evidence="4" id="KW-1133">Transmembrane helix</keyword>
<accession>A0ABN9MTA6</accession>
<comment type="caution">
    <text evidence="11">The sequence shown here is derived from an EMBL/GenBank/DDBJ whole genome shotgun (WGS) entry which is preliminary data.</text>
</comment>
<evidence type="ECO:0000256" key="7">
    <source>
        <dbReference type="PROSITE-ProRule" id="PRU00076"/>
    </source>
</evidence>
<evidence type="ECO:0000256" key="5">
    <source>
        <dbReference type="ARBA" id="ARBA00023136"/>
    </source>
</evidence>
<dbReference type="PROSITE" id="PS50026">
    <property type="entry name" value="EGF_3"/>
    <property type="match status" value="1"/>
</dbReference>
<keyword evidence="12" id="KW-1185">Reference proteome</keyword>
<dbReference type="CDD" id="cd00054">
    <property type="entry name" value="EGF_CA"/>
    <property type="match status" value="2"/>
</dbReference>
<keyword evidence="2 7" id="KW-0245">EGF-like domain</keyword>
<dbReference type="EMBL" id="CAUEEQ010079557">
    <property type="protein sequence ID" value="CAJ0968692.1"/>
    <property type="molecule type" value="Genomic_DNA"/>
</dbReference>
<dbReference type="InterPro" id="IPR005533">
    <property type="entry name" value="AMOP_dom"/>
</dbReference>
<dbReference type="InterPro" id="IPR056619">
    <property type="entry name" value="C8-3_MUC4"/>
</dbReference>
<evidence type="ECO:0000256" key="2">
    <source>
        <dbReference type="ARBA" id="ARBA00022536"/>
    </source>
</evidence>
<dbReference type="Pfam" id="PF07645">
    <property type="entry name" value="EGF_CA"/>
    <property type="match status" value="2"/>
</dbReference>
<name>A0ABN9MTA6_9NEOB</name>
<dbReference type="InterPro" id="IPR000152">
    <property type="entry name" value="EGF-type_Asp/Asn_hydroxyl_site"/>
</dbReference>
<dbReference type="Gene3D" id="2.10.25.10">
    <property type="entry name" value="Laminin"/>
    <property type="match status" value="3"/>
</dbReference>
<evidence type="ECO:0008006" key="13">
    <source>
        <dbReference type="Google" id="ProtNLM"/>
    </source>
</evidence>
<dbReference type="SUPFAM" id="SSF57196">
    <property type="entry name" value="EGF/Laminin"/>
    <property type="match status" value="2"/>
</dbReference>
<dbReference type="SMART" id="SM00179">
    <property type="entry name" value="EGF_CA"/>
    <property type="match status" value="2"/>
</dbReference>